<dbReference type="PROSITE" id="PS50011">
    <property type="entry name" value="PROTEIN_KINASE_DOM"/>
    <property type="match status" value="1"/>
</dbReference>
<comment type="similarity">
    <text evidence="3">In the C-terminal section; belongs to the protein kinase superfamily. Ser/Thr protein kinase family.</text>
</comment>
<keyword evidence="12" id="KW-0418">Kinase</keyword>
<dbReference type="Gene3D" id="2.60.120.200">
    <property type="match status" value="1"/>
</dbReference>
<feature type="signal peptide" evidence="21">
    <location>
        <begin position="1"/>
        <end position="18"/>
    </location>
</feature>
<evidence type="ECO:0000256" key="20">
    <source>
        <dbReference type="SAM" id="Phobius"/>
    </source>
</evidence>
<gene>
    <name evidence="23" type="ORF">LSALG_LOCUS42638</name>
</gene>
<keyword evidence="13 18" id="KW-0067">ATP-binding</keyword>
<keyword evidence="10" id="KW-0430">Lectin</keyword>
<evidence type="ECO:0000256" key="2">
    <source>
        <dbReference type="ARBA" id="ARBA00008536"/>
    </source>
</evidence>
<comment type="similarity">
    <text evidence="2">In the N-terminal section; belongs to the leguminous lectin family.</text>
</comment>
<keyword evidence="11 18" id="KW-0547">Nucleotide-binding</keyword>
<dbReference type="InterPro" id="IPR050528">
    <property type="entry name" value="L-type_Lectin-RKs"/>
</dbReference>
<dbReference type="GO" id="GO:0002229">
    <property type="term" value="P:defense response to oomycetes"/>
    <property type="evidence" value="ECO:0007669"/>
    <property type="project" value="UniProtKB-ARBA"/>
</dbReference>
<dbReference type="PANTHER" id="PTHR27007">
    <property type="match status" value="1"/>
</dbReference>
<dbReference type="GO" id="GO:0004674">
    <property type="term" value="F:protein serine/threonine kinase activity"/>
    <property type="evidence" value="ECO:0007669"/>
    <property type="project" value="UniProtKB-KW"/>
</dbReference>
<keyword evidence="5" id="KW-1003">Cell membrane</keyword>
<dbReference type="Gene3D" id="3.30.200.20">
    <property type="entry name" value="Phosphorylase Kinase, domain 1"/>
    <property type="match status" value="1"/>
</dbReference>
<dbReference type="FunFam" id="3.30.200.20:FF:000168">
    <property type="entry name" value="L-type lectin-domain containing receptor kinase IX.1"/>
    <property type="match status" value="1"/>
</dbReference>
<keyword evidence="17" id="KW-0325">Glycoprotein</keyword>
<feature type="binding site" evidence="18">
    <location>
        <position position="379"/>
    </location>
    <ligand>
        <name>ATP</name>
        <dbReference type="ChEBI" id="CHEBI:30616"/>
    </ligand>
</feature>
<keyword evidence="9 21" id="KW-0732">Signal</keyword>
<evidence type="ECO:0000256" key="17">
    <source>
        <dbReference type="ARBA" id="ARBA00023180"/>
    </source>
</evidence>
<reference evidence="23" key="1">
    <citation type="submission" date="2023-04" db="EMBL/GenBank/DDBJ databases">
        <authorList>
            <person name="Vijverberg K."/>
            <person name="Xiong W."/>
            <person name="Schranz E."/>
        </authorList>
    </citation>
    <scope>NUCLEOTIDE SEQUENCE</scope>
</reference>
<dbReference type="EC" id="2.7.11.1" evidence="4"/>
<evidence type="ECO:0000256" key="16">
    <source>
        <dbReference type="ARBA" id="ARBA00023170"/>
    </source>
</evidence>
<evidence type="ECO:0000256" key="7">
    <source>
        <dbReference type="ARBA" id="ARBA00022679"/>
    </source>
</evidence>
<dbReference type="GO" id="GO:0005886">
    <property type="term" value="C:plasma membrane"/>
    <property type="evidence" value="ECO:0007669"/>
    <property type="project" value="UniProtKB-SubCell"/>
</dbReference>
<dbReference type="SMART" id="SM00220">
    <property type="entry name" value="S_TKc"/>
    <property type="match status" value="1"/>
</dbReference>
<evidence type="ECO:0000313" key="23">
    <source>
        <dbReference type="EMBL" id="CAI9304241.1"/>
    </source>
</evidence>
<dbReference type="InterPro" id="IPR008271">
    <property type="entry name" value="Ser/Thr_kinase_AS"/>
</dbReference>
<feature type="chain" id="PRO_5041240409" description="non-specific serine/threonine protein kinase" evidence="21">
    <location>
        <begin position="19"/>
        <end position="687"/>
    </location>
</feature>
<evidence type="ECO:0000256" key="5">
    <source>
        <dbReference type="ARBA" id="ARBA00022475"/>
    </source>
</evidence>
<dbReference type="InterPro" id="IPR013320">
    <property type="entry name" value="ConA-like_dom_sf"/>
</dbReference>
<evidence type="ECO:0000313" key="24">
    <source>
        <dbReference type="Proteomes" id="UP001177003"/>
    </source>
</evidence>
<evidence type="ECO:0000256" key="3">
    <source>
        <dbReference type="ARBA" id="ARBA00010217"/>
    </source>
</evidence>
<evidence type="ECO:0000256" key="4">
    <source>
        <dbReference type="ARBA" id="ARBA00012513"/>
    </source>
</evidence>
<dbReference type="InterPro" id="IPR001220">
    <property type="entry name" value="Legume_lectin_dom"/>
</dbReference>
<evidence type="ECO:0000256" key="14">
    <source>
        <dbReference type="ARBA" id="ARBA00022989"/>
    </source>
</evidence>
<dbReference type="Pfam" id="PF00139">
    <property type="entry name" value="Lectin_legB"/>
    <property type="match status" value="1"/>
</dbReference>
<sequence length="687" mass="76259">MSHLITYFLLVLIPYATSITFDLPNIRPENQNRDIVTEGDGAYISDSGIQVTPDGIGSNRSLKAGRARYIRPFHLWDNASNEVASFSTNFTFVIDSDGATNYADGLTFFLAQNNSVISVGGSMGLPFNSTTMVATNPFVAVEFDTFPNQDWDPRDSNNTRIGDHVGISINSVASVRYQRWLSNITSGRVCQAWVTYDSVSNNLSVSFTGFLNNTIVRQVGLMYTVDLRNVLPEWVIFGFSAATGALFEKNNVRSWSFSSSELQVDKNNQIPPSPDDNNSKVGLVVGLSVAVTFLVVLGFVLWRWKKKKSREDEHEDEESGFDMEMNNEFEMGTGPKRFSYQQLAQSTGEFSENQKLGEGGFGGVYRGFLKDSNAYIAVKRVSKSSKQGIKEYASEVKIISRLRHRNLVQLIGWCHEKSELLLVYEFMENGSLDSHLFKAKTLLTWGTRNKIAHGLASALLYLHEEWEQCVLHRDIKSSNLMLDSNFNAKLGDFGLAKLVDHEKGSQTTMLAGTLGYMAPECLVTGKATKESDVFSFGVVALEIACGRKTIEYKAPENQIRLIQWVWELYGIGTLLEAVDPALGLDFEEEEVKRLMILGLWCVHPDSDFRPSMRQAIQVLNSEASLPILPSKMPVASYFTPPLSSLYGVTSIVQNQSSSSVFNTDSSKQTSSTASSSSPSVSLLHSIH</sequence>
<dbReference type="FunFam" id="1.10.510.10:FF:000240">
    <property type="entry name" value="Lectin-domain containing receptor kinase A4.3"/>
    <property type="match status" value="1"/>
</dbReference>
<dbReference type="SUPFAM" id="SSF49899">
    <property type="entry name" value="Concanavalin A-like lectins/glucanases"/>
    <property type="match status" value="1"/>
</dbReference>
<dbReference type="PROSITE" id="PS00307">
    <property type="entry name" value="LECTIN_LEGUME_BETA"/>
    <property type="match status" value="1"/>
</dbReference>
<dbReference type="SUPFAM" id="SSF56112">
    <property type="entry name" value="Protein kinase-like (PK-like)"/>
    <property type="match status" value="1"/>
</dbReference>
<evidence type="ECO:0000256" key="12">
    <source>
        <dbReference type="ARBA" id="ARBA00022777"/>
    </source>
</evidence>
<keyword evidence="24" id="KW-1185">Reference proteome</keyword>
<dbReference type="InterPro" id="IPR017441">
    <property type="entry name" value="Protein_kinase_ATP_BS"/>
</dbReference>
<evidence type="ECO:0000256" key="18">
    <source>
        <dbReference type="PROSITE-ProRule" id="PRU10141"/>
    </source>
</evidence>
<feature type="region of interest" description="Disordered" evidence="19">
    <location>
        <begin position="662"/>
        <end position="687"/>
    </location>
</feature>
<dbReference type="InterPro" id="IPR000719">
    <property type="entry name" value="Prot_kinase_dom"/>
</dbReference>
<keyword evidence="15 20" id="KW-0472">Membrane</keyword>
<dbReference type="GO" id="GO:0005524">
    <property type="term" value="F:ATP binding"/>
    <property type="evidence" value="ECO:0007669"/>
    <property type="project" value="UniProtKB-UniRule"/>
</dbReference>
<keyword evidence="14 20" id="KW-1133">Transmembrane helix</keyword>
<evidence type="ECO:0000256" key="6">
    <source>
        <dbReference type="ARBA" id="ARBA00022527"/>
    </source>
</evidence>
<evidence type="ECO:0000256" key="8">
    <source>
        <dbReference type="ARBA" id="ARBA00022692"/>
    </source>
</evidence>
<dbReference type="CDD" id="cd06899">
    <property type="entry name" value="lectin_legume_LecRK_Arcelin_ConA"/>
    <property type="match status" value="1"/>
</dbReference>
<keyword evidence="8 20" id="KW-0812">Transmembrane</keyword>
<comment type="subcellular location">
    <subcellularLocation>
        <location evidence="1">Cell membrane</location>
        <topology evidence="1">Single-pass type I membrane protein</topology>
    </subcellularLocation>
</comment>
<dbReference type="InterPro" id="IPR019825">
    <property type="entry name" value="Lectin_legB_Mn/Ca_BS"/>
</dbReference>
<dbReference type="InterPro" id="IPR000985">
    <property type="entry name" value="Lectin_LegA_CS"/>
</dbReference>
<dbReference type="PROSITE" id="PS00308">
    <property type="entry name" value="LECTIN_LEGUME_ALPHA"/>
    <property type="match status" value="1"/>
</dbReference>
<proteinExistence type="inferred from homology"/>
<evidence type="ECO:0000256" key="15">
    <source>
        <dbReference type="ARBA" id="ARBA00023136"/>
    </source>
</evidence>
<evidence type="ECO:0000256" key="13">
    <source>
        <dbReference type="ARBA" id="ARBA00022840"/>
    </source>
</evidence>
<dbReference type="PROSITE" id="PS00108">
    <property type="entry name" value="PROTEIN_KINASE_ST"/>
    <property type="match status" value="1"/>
</dbReference>
<feature type="domain" description="Protein kinase" evidence="22">
    <location>
        <begin position="350"/>
        <end position="628"/>
    </location>
</feature>
<dbReference type="EMBL" id="OX465085">
    <property type="protein sequence ID" value="CAI9304241.1"/>
    <property type="molecule type" value="Genomic_DNA"/>
</dbReference>
<dbReference type="GO" id="GO:0030246">
    <property type="term" value="F:carbohydrate binding"/>
    <property type="evidence" value="ECO:0007669"/>
    <property type="project" value="UniProtKB-KW"/>
</dbReference>
<dbReference type="Proteomes" id="UP001177003">
    <property type="component" value="Chromosome 9"/>
</dbReference>
<evidence type="ECO:0000256" key="11">
    <source>
        <dbReference type="ARBA" id="ARBA00022741"/>
    </source>
</evidence>
<evidence type="ECO:0000256" key="1">
    <source>
        <dbReference type="ARBA" id="ARBA00004251"/>
    </source>
</evidence>
<name>A0AA36ENT6_LACSI</name>
<keyword evidence="6" id="KW-0723">Serine/threonine-protein kinase</keyword>
<evidence type="ECO:0000259" key="22">
    <source>
        <dbReference type="PROSITE" id="PS50011"/>
    </source>
</evidence>
<evidence type="ECO:0000256" key="19">
    <source>
        <dbReference type="SAM" id="MobiDB-lite"/>
    </source>
</evidence>
<dbReference type="CDD" id="cd14066">
    <property type="entry name" value="STKc_IRAK"/>
    <property type="match status" value="1"/>
</dbReference>
<dbReference type="InterPro" id="IPR011009">
    <property type="entry name" value="Kinase-like_dom_sf"/>
</dbReference>
<feature type="transmembrane region" description="Helical" evidence="20">
    <location>
        <begin position="281"/>
        <end position="302"/>
    </location>
</feature>
<keyword evidence="7" id="KW-0808">Transferase</keyword>
<keyword evidence="16" id="KW-0675">Receptor</keyword>
<dbReference type="Gene3D" id="1.10.510.10">
    <property type="entry name" value="Transferase(Phosphotransferase) domain 1"/>
    <property type="match status" value="1"/>
</dbReference>
<organism evidence="23 24">
    <name type="scientific">Lactuca saligna</name>
    <name type="common">Willowleaf lettuce</name>
    <dbReference type="NCBI Taxonomy" id="75948"/>
    <lineage>
        <taxon>Eukaryota</taxon>
        <taxon>Viridiplantae</taxon>
        <taxon>Streptophyta</taxon>
        <taxon>Embryophyta</taxon>
        <taxon>Tracheophyta</taxon>
        <taxon>Spermatophyta</taxon>
        <taxon>Magnoliopsida</taxon>
        <taxon>eudicotyledons</taxon>
        <taxon>Gunneridae</taxon>
        <taxon>Pentapetalae</taxon>
        <taxon>asterids</taxon>
        <taxon>campanulids</taxon>
        <taxon>Asterales</taxon>
        <taxon>Asteraceae</taxon>
        <taxon>Cichorioideae</taxon>
        <taxon>Cichorieae</taxon>
        <taxon>Lactucinae</taxon>
        <taxon>Lactuca</taxon>
    </lineage>
</organism>
<dbReference type="PROSITE" id="PS00107">
    <property type="entry name" value="PROTEIN_KINASE_ATP"/>
    <property type="match status" value="1"/>
</dbReference>
<evidence type="ECO:0000256" key="10">
    <source>
        <dbReference type="ARBA" id="ARBA00022734"/>
    </source>
</evidence>
<dbReference type="AlphaFoldDB" id="A0AA36ENT6"/>
<feature type="compositionally biased region" description="Low complexity" evidence="19">
    <location>
        <begin position="665"/>
        <end position="687"/>
    </location>
</feature>
<accession>A0AA36ENT6</accession>
<evidence type="ECO:0000256" key="9">
    <source>
        <dbReference type="ARBA" id="ARBA00022729"/>
    </source>
</evidence>
<protein>
    <recommendedName>
        <fullName evidence="4">non-specific serine/threonine protein kinase</fullName>
        <ecNumber evidence="4">2.7.11.1</ecNumber>
    </recommendedName>
</protein>
<dbReference type="Pfam" id="PF00069">
    <property type="entry name" value="Pkinase"/>
    <property type="match status" value="1"/>
</dbReference>
<evidence type="ECO:0000256" key="21">
    <source>
        <dbReference type="SAM" id="SignalP"/>
    </source>
</evidence>